<evidence type="ECO:0000256" key="2">
    <source>
        <dbReference type="ARBA" id="ARBA00022814"/>
    </source>
</evidence>
<name>A0A4P6ZLY6_9LACO</name>
<keyword evidence="2 5" id="KW-0889">Transcription antitermination</keyword>
<dbReference type="FunFam" id="3.30.70.940:FF:000002">
    <property type="entry name" value="Transcription termination/antitermination protein NusG"/>
    <property type="match status" value="1"/>
</dbReference>
<keyword evidence="11" id="KW-1185">Reference proteome</keyword>
<accession>A0A4P6ZLY6</accession>
<evidence type="ECO:0000256" key="6">
    <source>
        <dbReference type="NCBIfam" id="TIGR00922"/>
    </source>
</evidence>
<dbReference type="InterPro" id="IPR043425">
    <property type="entry name" value="NusG-like"/>
</dbReference>
<dbReference type="SUPFAM" id="SSF82679">
    <property type="entry name" value="N-utilization substance G protein NusG, N-terminal domain"/>
    <property type="match status" value="1"/>
</dbReference>
<dbReference type="CDD" id="cd06091">
    <property type="entry name" value="KOW_NusG"/>
    <property type="match status" value="1"/>
</dbReference>
<keyword evidence="1 5" id="KW-0806">Transcription termination</keyword>
<evidence type="ECO:0000313" key="11">
    <source>
        <dbReference type="Proteomes" id="UP000294321"/>
    </source>
</evidence>
<dbReference type="NCBIfam" id="TIGR00922">
    <property type="entry name" value="nusG"/>
    <property type="match status" value="1"/>
</dbReference>
<gene>
    <name evidence="5 10" type="primary">nusG</name>
    <name evidence="10" type="ORF">ELX58_07005</name>
</gene>
<dbReference type="GO" id="GO:0031564">
    <property type="term" value="P:transcription antitermination"/>
    <property type="evidence" value="ECO:0007669"/>
    <property type="project" value="UniProtKB-UniRule"/>
</dbReference>
<evidence type="ECO:0000259" key="9">
    <source>
        <dbReference type="SMART" id="SM00739"/>
    </source>
</evidence>
<comment type="function">
    <text evidence="5 7">Participates in transcription elongation, termination and antitermination.</text>
</comment>
<dbReference type="HAMAP" id="MF_00948">
    <property type="entry name" value="NusG"/>
    <property type="match status" value="1"/>
</dbReference>
<dbReference type="GO" id="GO:0032784">
    <property type="term" value="P:regulation of DNA-templated transcription elongation"/>
    <property type="evidence" value="ECO:0007669"/>
    <property type="project" value="InterPro"/>
</dbReference>
<dbReference type="InterPro" id="IPR008991">
    <property type="entry name" value="Translation_prot_SH3-like_sf"/>
</dbReference>
<evidence type="ECO:0000256" key="3">
    <source>
        <dbReference type="ARBA" id="ARBA00023015"/>
    </source>
</evidence>
<dbReference type="GO" id="GO:0006353">
    <property type="term" value="P:DNA-templated transcription termination"/>
    <property type="evidence" value="ECO:0007669"/>
    <property type="project" value="UniProtKB-UniRule"/>
</dbReference>
<dbReference type="Gene3D" id="3.30.70.940">
    <property type="entry name" value="NusG, N-terminal domain"/>
    <property type="match status" value="1"/>
</dbReference>
<evidence type="ECO:0000256" key="7">
    <source>
        <dbReference type="RuleBase" id="RU000538"/>
    </source>
</evidence>
<evidence type="ECO:0000259" key="8">
    <source>
        <dbReference type="SMART" id="SM00738"/>
    </source>
</evidence>
<dbReference type="InterPro" id="IPR001062">
    <property type="entry name" value="Transcrpt_antiterm_NusG"/>
</dbReference>
<dbReference type="PANTHER" id="PTHR30265">
    <property type="entry name" value="RHO-INTERACTING TRANSCRIPTION TERMINATION FACTOR NUSG"/>
    <property type="match status" value="1"/>
</dbReference>
<proteinExistence type="inferred from homology"/>
<dbReference type="KEGG" id="lji:ELX58_07005"/>
<dbReference type="InterPro" id="IPR005824">
    <property type="entry name" value="KOW"/>
</dbReference>
<dbReference type="SMART" id="SM00738">
    <property type="entry name" value="NGN"/>
    <property type="match status" value="1"/>
</dbReference>
<feature type="domain" description="NusG-like N-terminal" evidence="8">
    <location>
        <begin position="8"/>
        <end position="120"/>
    </location>
</feature>
<dbReference type="InterPro" id="IPR047050">
    <property type="entry name" value="NGN"/>
</dbReference>
<evidence type="ECO:0000256" key="4">
    <source>
        <dbReference type="ARBA" id="ARBA00023163"/>
    </source>
</evidence>
<dbReference type="InterPro" id="IPR036735">
    <property type="entry name" value="NGN_dom_sf"/>
</dbReference>
<dbReference type="EMBL" id="CP034726">
    <property type="protein sequence ID" value="QBP18846.1"/>
    <property type="molecule type" value="Genomic_DNA"/>
</dbReference>
<dbReference type="RefSeq" id="WP_133442404.1">
    <property type="nucleotide sequence ID" value="NZ_CP034726.1"/>
</dbReference>
<evidence type="ECO:0000313" key="10">
    <source>
        <dbReference type="EMBL" id="QBP18846.1"/>
    </source>
</evidence>
<dbReference type="InterPro" id="IPR006645">
    <property type="entry name" value="NGN-like_dom"/>
</dbReference>
<evidence type="ECO:0000256" key="1">
    <source>
        <dbReference type="ARBA" id="ARBA00022472"/>
    </source>
</evidence>
<comment type="similarity">
    <text evidence="5 7">Belongs to the NusG family.</text>
</comment>
<dbReference type="GO" id="GO:0005829">
    <property type="term" value="C:cytosol"/>
    <property type="evidence" value="ECO:0007669"/>
    <property type="project" value="TreeGrafter"/>
</dbReference>
<keyword evidence="3 5" id="KW-0805">Transcription regulation</keyword>
<sequence>MESAEKPEKRWYVVHTYSGYENRVKANLESREKSMGMTNYIFRVVVPATPERVTDKKGKKTLKMDKTFPGYVIVEMIMTDQSWYIVRNTPGVTGFLGSHGQGSKPVPLLNSEVKLILDRLHEKKPENETKLNAKVGDTVTITAGAFSGLSGKITNINADQAKLNVNINMFGRETNTQLKFGEVKPVE</sequence>
<dbReference type="Gene3D" id="2.30.30.30">
    <property type="match status" value="1"/>
</dbReference>
<dbReference type="Proteomes" id="UP000294321">
    <property type="component" value="Chromosome"/>
</dbReference>
<feature type="domain" description="KOW" evidence="9">
    <location>
        <begin position="132"/>
        <end position="159"/>
    </location>
</feature>
<dbReference type="PANTHER" id="PTHR30265:SF2">
    <property type="entry name" value="TRANSCRIPTION TERMINATION_ANTITERMINATION PROTEIN NUSG"/>
    <property type="match status" value="1"/>
</dbReference>
<protein>
    <recommendedName>
        <fullName evidence="5 6">Transcription termination/antitermination protein NusG</fullName>
    </recommendedName>
</protein>
<reference evidence="11" key="1">
    <citation type="submission" date="2018-12" db="EMBL/GenBank/DDBJ databases">
        <title>A new species of lactobacillus.</title>
        <authorList>
            <person name="Jian Y."/>
            <person name="Xin L."/>
            <person name="Hong Z.J."/>
            <person name="Ming L.Z."/>
            <person name="Hong X.Z."/>
        </authorList>
    </citation>
    <scope>NUCLEOTIDE SEQUENCE [LARGE SCALE GENOMIC DNA]</scope>
    <source>
        <strain evidence="11">HSLZ-75</strain>
    </source>
</reference>
<dbReference type="SUPFAM" id="SSF50104">
    <property type="entry name" value="Translation proteins SH3-like domain"/>
    <property type="match status" value="1"/>
</dbReference>
<dbReference type="Pfam" id="PF02357">
    <property type="entry name" value="NusG"/>
    <property type="match status" value="1"/>
</dbReference>
<keyword evidence="4 5" id="KW-0804">Transcription</keyword>
<dbReference type="OrthoDB" id="9809075at2"/>
<dbReference type="PRINTS" id="PR00338">
    <property type="entry name" value="NUSGTNSCPFCT"/>
</dbReference>
<dbReference type="InterPro" id="IPR014722">
    <property type="entry name" value="Rib_uL2_dom2"/>
</dbReference>
<organism evidence="10 11">
    <name type="scientific">Acetilactobacillus jinshanensis</name>
    <dbReference type="NCBI Taxonomy" id="1720083"/>
    <lineage>
        <taxon>Bacteria</taxon>
        <taxon>Bacillati</taxon>
        <taxon>Bacillota</taxon>
        <taxon>Bacilli</taxon>
        <taxon>Lactobacillales</taxon>
        <taxon>Lactobacillaceae</taxon>
        <taxon>Acetilactobacillus</taxon>
    </lineage>
</organism>
<dbReference type="CDD" id="cd09891">
    <property type="entry name" value="NGN_Bact_1"/>
    <property type="match status" value="1"/>
</dbReference>
<dbReference type="GO" id="GO:0006354">
    <property type="term" value="P:DNA-templated transcription elongation"/>
    <property type="evidence" value="ECO:0007669"/>
    <property type="project" value="UniProtKB-UniRule"/>
</dbReference>
<dbReference type="Pfam" id="PF00467">
    <property type="entry name" value="KOW"/>
    <property type="match status" value="1"/>
</dbReference>
<dbReference type="AlphaFoldDB" id="A0A4P6ZLY6"/>
<dbReference type="SMART" id="SM00739">
    <property type="entry name" value="KOW"/>
    <property type="match status" value="1"/>
</dbReference>
<evidence type="ECO:0000256" key="5">
    <source>
        <dbReference type="HAMAP-Rule" id="MF_00948"/>
    </source>
</evidence>